<dbReference type="GO" id="GO:0005975">
    <property type="term" value="P:carbohydrate metabolic process"/>
    <property type="evidence" value="ECO:0007669"/>
    <property type="project" value="InterPro"/>
</dbReference>
<name>A0A7X1TMP3_9MICC</name>
<dbReference type="Proteomes" id="UP000326464">
    <property type="component" value="Unassembled WGS sequence"/>
</dbReference>
<accession>A0A7X1TMP3</accession>
<feature type="domain" description="Glycosyl hydrolase family 13 catalytic" evidence="1">
    <location>
        <begin position="100"/>
        <end position="525"/>
    </location>
</feature>
<evidence type="ECO:0000259" key="1">
    <source>
        <dbReference type="SMART" id="SM00642"/>
    </source>
</evidence>
<dbReference type="InterPro" id="IPR013780">
    <property type="entry name" value="Glyco_hydro_b"/>
</dbReference>
<dbReference type="Gene3D" id="3.90.400.10">
    <property type="entry name" value="Oligo-1,6-glucosidase, Domain 2"/>
    <property type="match status" value="1"/>
</dbReference>
<dbReference type="SUPFAM" id="SSF51011">
    <property type="entry name" value="Glycosyl hydrolase domain"/>
    <property type="match status" value="1"/>
</dbReference>
<dbReference type="SMART" id="SM00642">
    <property type="entry name" value="Aamy"/>
    <property type="match status" value="1"/>
</dbReference>
<dbReference type="Gene3D" id="1.10.1740.10">
    <property type="match status" value="1"/>
</dbReference>
<dbReference type="Gene3D" id="2.60.40.1180">
    <property type="entry name" value="Golgi alpha-mannosidase II"/>
    <property type="match status" value="1"/>
</dbReference>
<sequence>MTTPLPEDRIRAELRSARSAETPDAEWRSFEVRFDAEFPRLQSLFHRIYGPDADAELVQVVLDAARSWQERPADLKDIDASRAMAPEWFQSNRMLGGVCYVDLYAGDLSGVRERIPYFRELGLTYLHLMPLFLAPEANSDGGYAVSSYRDVDPRLGTMDDLADLARELREEGIALVVDFIFNHTSNEHEWARRAVAGDPDYADFYWIYPDRELPDAYERTVREIFPDDHPGSFVQLEDGRWIWATFYSFQWDLNYRNPRVFRAMAGEMLYLANQGIDIIRMDAVAFIWKQLGTPCESLPEAHLLLQAFNAVCRLAAPSLLFKSEAIVHPDEVVQYVDPDECRLSYNPLQMALIWNSLATRDASLLAQALERRHDLPDGTAWVNYVRSHDDIGWTFSDEDAAELGIDGHDHRRFLNAFYVDRFPDSFARGVPFQDNPRTGDCRISGTTASLAGLEAGDGAAVARILLAHSIILSTGGIPLLYLGDEVGQLNDYSYVDDPAKAGDSRWVGRPAYPAERYATRTDPATGAGALFTGLSGLIGVRKRTPEFTGGRLVPFHTHNPHVLGYQRPGLLDGEDSTVVVFANVADTHQVVASTTLSGLPRTAVDLIGGGVVRLDTALTLEPYGVRWLRV</sequence>
<organism evidence="2 3">
    <name type="scientific">Arthrobacter bussei</name>
    <dbReference type="NCBI Taxonomy" id="2594179"/>
    <lineage>
        <taxon>Bacteria</taxon>
        <taxon>Bacillati</taxon>
        <taxon>Actinomycetota</taxon>
        <taxon>Actinomycetes</taxon>
        <taxon>Micrococcales</taxon>
        <taxon>Micrococcaceae</taxon>
        <taxon>Arthrobacter</taxon>
    </lineage>
</organism>
<reference evidence="3" key="1">
    <citation type="submission" date="2019-07" db="EMBL/GenBank/DDBJ databases">
        <title>Arthrobacter KR32 sp. nov., isolated from mountain cheese made of cows milk.</title>
        <authorList>
            <person name="Flegler A."/>
        </authorList>
    </citation>
    <scope>NUCLEOTIDE SEQUENCE [LARGE SCALE GENOMIC DNA]</scope>
    <source>
        <strain evidence="3">KR32</strain>
    </source>
</reference>
<dbReference type="GO" id="GO:0047669">
    <property type="term" value="F:amylosucrase activity"/>
    <property type="evidence" value="ECO:0007669"/>
    <property type="project" value="InterPro"/>
</dbReference>
<dbReference type="InterPro" id="IPR017853">
    <property type="entry name" value="GH"/>
</dbReference>
<gene>
    <name evidence="2" type="ORF">FNH21_03015</name>
</gene>
<dbReference type="InterPro" id="IPR045857">
    <property type="entry name" value="O16G_dom_2"/>
</dbReference>
<dbReference type="InterPro" id="IPR006047">
    <property type="entry name" value="GH13_cat_dom"/>
</dbReference>
<dbReference type="RefSeq" id="WP_152812209.1">
    <property type="nucleotide sequence ID" value="NZ_VJXX01000001.1"/>
</dbReference>
<dbReference type="Pfam" id="PF00128">
    <property type="entry name" value="Alpha-amylase"/>
    <property type="match status" value="1"/>
</dbReference>
<dbReference type="AlphaFoldDB" id="A0A7X1TMP3"/>
<dbReference type="PANTHER" id="PTHR10357">
    <property type="entry name" value="ALPHA-AMYLASE FAMILY MEMBER"/>
    <property type="match status" value="1"/>
</dbReference>
<dbReference type="SUPFAM" id="SSF51445">
    <property type="entry name" value="(Trans)glycosidases"/>
    <property type="match status" value="1"/>
</dbReference>
<dbReference type="InterPro" id="IPR044077">
    <property type="entry name" value="Amylosucrase"/>
</dbReference>
<dbReference type="OrthoDB" id="9043248at2"/>
<comment type="caution">
    <text evidence="2">The sequence shown here is derived from an EMBL/GenBank/DDBJ whole genome shotgun (WGS) entry which is preliminary data.</text>
</comment>
<dbReference type="Gene3D" id="3.20.20.80">
    <property type="entry name" value="Glycosidases"/>
    <property type="match status" value="1"/>
</dbReference>
<dbReference type="PANTHER" id="PTHR10357:SF213">
    <property type="entry name" value="ALPHA AMYLASE CATALYTIC REGION"/>
    <property type="match status" value="1"/>
</dbReference>
<proteinExistence type="predicted"/>
<keyword evidence="3" id="KW-1185">Reference proteome</keyword>
<protein>
    <submittedName>
        <fullName evidence="2">Amylosucrase</fullName>
    </submittedName>
</protein>
<dbReference type="EMBL" id="VJXX01000001">
    <property type="protein sequence ID" value="MPY09700.1"/>
    <property type="molecule type" value="Genomic_DNA"/>
</dbReference>
<evidence type="ECO:0000313" key="2">
    <source>
        <dbReference type="EMBL" id="MPY09700.1"/>
    </source>
</evidence>
<dbReference type="CDD" id="cd11324">
    <property type="entry name" value="AmyAc_Amylosucrase"/>
    <property type="match status" value="1"/>
</dbReference>
<evidence type="ECO:0000313" key="3">
    <source>
        <dbReference type="Proteomes" id="UP000326464"/>
    </source>
</evidence>